<protein>
    <submittedName>
        <fullName evidence="1">Uncharacterized protein</fullName>
    </submittedName>
</protein>
<keyword evidence="2" id="KW-1185">Reference proteome</keyword>
<accession>A0A5Q3Q1C9</accession>
<dbReference type="RefSeq" id="WP_154074997.1">
    <property type="nucleotide sequence ID" value="NZ_CP045929.1"/>
</dbReference>
<gene>
    <name evidence="1" type="ORF">GIY23_01375</name>
</gene>
<sequence length="81" mass="8339">MDLTATSTSLAQSATDLVRLLPGRITDPVLNAVVTATRDGVELAGRRALLALRSGGRKSSVVTAATPEDVGVHSVVMPKQA</sequence>
<reference evidence="2" key="1">
    <citation type="submission" date="2019-11" db="EMBL/GenBank/DDBJ databases">
        <title>The complete genome sequence of Saccharopolyspora sp. E2A.</title>
        <authorList>
            <person name="Zhang G."/>
        </authorList>
    </citation>
    <scope>NUCLEOTIDE SEQUENCE [LARGE SCALE GENOMIC DNA]</scope>
    <source>
        <strain evidence="2">E2A</strain>
    </source>
</reference>
<name>A0A5Q3Q1C9_9PSEU</name>
<evidence type="ECO:0000313" key="2">
    <source>
        <dbReference type="Proteomes" id="UP000371041"/>
    </source>
</evidence>
<dbReference type="KEGG" id="sace:GIY23_01375"/>
<dbReference type="Proteomes" id="UP000371041">
    <property type="component" value="Chromosome"/>
</dbReference>
<proteinExistence type="predicted"/>
<evidence type="ECO:0000313" key="1">
    <source>
        <dbReference type="EMBL" id="QGK68388.1"/>
    </source>
</evidence>
<dbReference type="AlphaFoldDB" id="A0A5Q3Q1C9"/>
<dbReference type="EMBL" id="CP045929">
    <property type="protein sequence ID" value="QGK68388.1"/>
    <property type="molecule type" value="Genomic_DNA"/>
</dbReference>
<organism evidence="1 2">
    <name type="scientific">Allosaccharopolyspora coralli</name>
    <dbReference type="NCBI Taxonomy" id="2665642"/>
    <lineage>
        <taxon>Bacteria</taxon>
        <taxon>Bacillati</taxon>
        <taxon>Actinomycetota</taxon>
        <taxon>Actinomycetes</taxon>
        <taxon>Pseudonocardiales</taxon>
        <taxon>Pseudonocardiaceae</taxon>
        <taxon>Allosaccharopolyspora</taxon>
    </lineage>
</organism>